<feature type="binding site" evidence="3">
    <location>
        <position position="138"/>
    </location>
    <ligand>
        <name>Zn(2+)</name>
        <dbReference type="ChEBI" id="CHEBI:29105"/>
        <label>2</label>
    </ligand>
</feature>
<dbReference type="PIRSF" id="PIRSF001235">
    <property type="entry name" value="Amidase_carbamoylase"/>
    <property type="match status" value="1"/>
</dbReference>
<dbReference type="Gene3D" id="3.30.70.360">
    <property type="match status" value="1"/>
</dbReference>
<evidence type="ECO:0008006" key="6">
    <source>
        <dbReference type="Google" id="ProtNLM"/>
    </source>
</evidence>
<evidence type="ECO:0000256" key="2">
    <source>
        <dbReference type="ARBA" id="ARBA00022801"/>
    </source>
</evidence>
<dbReference type="PANTHER" id="PTHR32494:SF5">
    <property type="entry name" value="ALLANTOATE AMIDOHYDROLASE"/>
    <property type="match status" value="1"/>
</dbReference>
<dbReference type="Pfam" id="PF01546">
    <property type="entry name" value="Peptidase_M20"/>
    <property type="match status" value="1"/>
</dbReference>
<evidence type="ECO:0000256" key="3">
    <source>
        <dbReference type="PIRSR" id="PIRSR001235-1"/>
    </source>
</evidence>
<feature type="binding site" evidence="3">
    <location>
        <position position="92"/>
    </location>
    <ligand>
        <name>Zn(2+)</name>
        <dbReference type="ChEBI" id="CHEBI:29105"/>
        <label>1</label>
    </ligand>
</feature>
<dbReference type="Proteomes" id="UP000094969">
    <property type="component" value="Chromosome"/>
</dbReference>
<organism evidence="4 5">
    <name type="scientific">Bosea vaviloviae</name>
    <dbReference type="NCBI Taxonomy" id="1526658"/>
    <lineage>
        <taxon>Bacteria</taxon>
        <taxon>Pseudomonadati</taxon>
        <taxon>Pseudomonadota</taxon>
        <taxon>Alphaproteobacteria</taxon>
        <taxon>Hyphomicrobiales</taxon>
        <taxon>Boseaceae</taxon>
        <taxon>Bosea</taxon>
    </lineage>
</organism>
<dbReference type="STRING" id="1526658.BHK69_25845"/>
<keyword evidence="3" id="KW-0479">Metal-binding</keyword>
<dbReference type="AlphaFoldDB" id="A0A1D7U7R0"/>
<keyword evidence="3" id="KW-0862">Zinc</keyword>
<gene>
    <name evidence="4" type="ORF">BHK69_25845</name>
</gene>
<feature type="binding site" evidence="3">
    <location>
        <position position="198"/>
    </location>
    <ligand>
        <name>Zn(2+)</name>
        <dbReference type="ChEBI" id="CHEBI:29105"/>
        <label>1</label>
    </ligand>
</feature>
<comment type="similarity">
    <text evidence="1">Belongs to the peptidase M20 family.</text>
</comment>
<name>A0A1D7U7R0_9HYPH</name>
<feature type="binding site" evidence="3">
    <location>
        <position position="103"/>
    </location>
    <ligand>
        <name>Zn(2+)</name>
        <dbReference type="ChEBI" id="CHEBI:29105"/>
        <label>1</label>
    </ligand>
</feature>
<evidence type="ECO:0000256" key="1">
    <source>
        <dbReference type="ARBA" id="ARBA00006153"/>
    </source>
</evidence>
<evidence type="ECO:0000313" key="4">
    <source>
        <dbReference type="EMBL" id="AOO83408.1"/>
    </source>
</evidence>
<dbReference type="GO" id="GO:0046872">
    <property type="term" value="F:metal ion binding"/>
    <property type="evidence" value="ECO:0007669"/>
    <property type="project" value="UniProtKB-KW"/>
</dbReference>
<dbReference type="InterPro" id="IPR036264">
    <property type="entry name" value="Bact_exopeptidase_dim_dom"/>
</dbReference>
<dbReference type="NCBIfam" id="NF006769">
    <property type="entry name" value="PRK09290.1-3"/>
    <property type="match status" value="1"/>
</dbReference>
<feature type="binding site" evidence="3">
    <location>
        <position position="103"/>
    </location>
    <ligand>
        <name>Zn(2+)</name>
        <dbReference type="ChEBI" id="CHEBI:29105"/>
        <label>2</label>
    </ligand>
</feature>
<sequence>MSRLIWRTPLPDLAVDEERLWSDIMTLAQIGVLPDGGCDRLALTEADAAARSLLRYWFQQAGLNVSVDPIGNVFGRREGTQPGLPPVFVGSHIDTQSPGGKFDGVLGVLAGLECIRTLNRAGIKTRYPIEVVNWTNEEGARFAPGLMGSAVFTGQLDLAAAHASKDPSGVSVAEALTRIRHLGDAPMQRPVDSYFELHIEQGDRLQQAGHRIGVVIGSEFNCFADITCIGENGHAQATPMAQRRNPLAAAAELITAIEAIGHRNAPVGSAGVASLRLWPNNRINIPHRVVFTYSGTHPERAGMASMRHEIGEAAAAIARRTGIRIDVEASPDREAIDFDPALAVLVEEIATQQGFSTMRLRSRAGHDAIRMAPYCPTQMIFVPCKDGISHSEFEDCRSDDVAAGANVLLHALHARANRASDR</sequence>
<dbReference type="NCBIfam" id="TIGR01879">
    <property type="entry name" value="hydantase"/>
    <property type="match status" value="1"/>
</dbReference>
<dbReference type="PANTHER" id="PTHR32494">
    <property type="entry name" value="ALLANTOATE DEIMINASE-RELATED"/>
    <property type="match status" value="1"/>
</dbReference>
<reference evidence="4 5" key="1">
    <citation type="journal article" date="2015" name="Antonie Van Leeuwenhoek">
        <title>Bosea vaviloviae sp. nov., a new species of slow-growing rhizobia isolated from nodules of the relict species Vavilovia formosa (Stev.) Fed.</title>
        <authorList>
            <person name="Safronova V.I."/>
            <person name="Kuznetsova I.G."/>
            <person name="Sazanova A.L."/>
            <person name="Kimeklis A.K."/>
            <person name="Belimov A.A."/>
            <person name="Andronov E.E."/>
            <person name="Pinaev A.G."/>
            <person name="Chizhevskaya E.P."/>
            <person name="Pukhaev A.R."/>
            <person name="Popov K.P."/>
            <person name="Willems A."/>
            <person name="Tikhonovich I.A."/>
        </authorList>
    </citation>
    <scope>NUCLEOTIDE SEQUENCE [LARGE SCALE GENOMIC DNA]</scope>
    <source>
        <strain evidence="4 5">Vaf18</strain>
    </source>
</reference>
<dbReference type="GO" id="GO:0016813">
    <property type="term" value="F:hydrolase activity, acting on carbon-nitrogen (but not peptide) bonds, in linear amidines"/>
    <property type="evidence" value="ECO:0007669"/>
    <property type="project" value="InterPro"/>
</dbReference>
<evidence type="ECO:0000313" key="5">
    <source>
        <dbReference type="Proteomes" id="UP000094969"/>
    </source>
</evidence>
<dbReference type="Gene3D" id="3.40.630.10">
    <property type="entry name" value="Zn peptidases"/>
    <property type="match status" value="1"/>
</dbReference>
<feature type="binding site" evidence="3">
    <location>
        <position position="390"/>
    </location>
    <ligand>
        <name>Zn(2+)</name>
        <dbReference type="ChEBI" id="CHEBI:29105"/>
        <label>2</label>
    </ligand>
</feature>
<dbReference type="SUPFAM" id="SSF53187">
    <property type="entry name" value="Zn-dependent exopeptidases"/>
    <property type="match status" value="1"/>
</dbReference>
<dbReference type="EMBL" id="CP017147">
    <property type="protein sequence ID" value="AOO83408.1"/>
    <property type="molecule type" value="Genomic_DNA"/>
</dbReference>
<keyword evidence="5" id="KW-1185">Reference proteome</keyword>
<protein>
    <recommendedName>
        <fullName evidence="6">Zn-dependent hydrolase</fullName>
    </recommendedName>
</protein>
<dbReference type="CDD" id="cd03884">
    <property type="entry name" value="M20_bAS"/>
    <property type="match status" value="1"/>
</dbReference>
<comment type="cofactor">
    <cofactor evidence="3">
        <name>Zn(2+)</name>
        <dbReference type="ChEBI" id="CHEBI:29105"/>
    </cofactor>
    <text evidence="3">Binds 2 Zn(2+) ions per subunit.</text>
</comment>
<keyword evidence="2" id="KW-0378">Hydrolase</keyword>
<accession>A0A1D7U7R0</accession>
<proteinExistence type="inferred from homology"/>
<dbReference type="InterPro" id="IPR010158">
    <property type="entry name" value="Amidase_Cbmase"/>
</dbReference>
<dbReference type="InterPro" id="IPR002933">
    <property type="entry name" value="Peptidase_M20"/>
</dbReference>
<dbReference type="SUPFAM" id="SSF55031">
    <property type="entry name" value="Bacterial exopeptidase dimerisation domain"/>
    <property type="match status" value="1"/>
</dbReference>
<dbReference type="KEGG" id="bvv:BHK69_25845"/>